<keyword evidence="6 11" id="KW-0159">Chromosome partition</keyword>
<feature type="active site" evidence="11">
    <location>
        <position position="243"/>
    </location>
</feature>
<evidence type="ECO:0000256" key="7">
    <source>
        <dbReference type="ARBA" id="ARBA00022908"/>
    </source>
</evidence>
<dbReference type="PROSITE" id="PS51898">
    <property type="entry name" value="TYR_RECOMBINASE"/>
    <property type="match status" value="1"/>
</dbReference>
<feature type="active site" evidence="11">
    <location>
        <position position="149"/>
    </location>
</feature>
<evidence type="ECO:0000256" key="10">
    <source>
        <dbReference type="ARBA" id="ARBA00023306"/>
    </source>
</evidence>
<comment type="function">
    <text evidence="11">Site-specific tyrosine recombinase, which acts by catalyzing the cutting and rejoining of the recombining DNA molecules. The XerC-XerD complex is essential to convert dimers of the bacterial chromosome into monomers to permit their segregation at cell division. It also contributes to the segregational stability of plasmids.</text>
</comment>
<feature type="domain" description="Core-binding (CB)" evidence="13">
    <location>
        <begin position="3"/>
        <end position="89"/>
    </location>
</feature>
<keyword evidence="15" id="KW-1185">Reference proteome</keyword>
<dbReference type="PROSITE" id="PS51900">
    <property type="entry name" value="CB"/>
    <property type="match status" value="1"/>
</dbReference>
<keyword evidence="10 11" id="KW-0131">Cell cycle</keyword>
<evidence type="ECO:0000256" key="9">
    <source>
        <dbReference type="ARBA" id="ARBA00023172"/>
    </source>
</evidence>
<dbReference type="InterPro" id="IPR023009">
    <property type="entry name" value="Tyrosine_recombinase_XerC/XerD"/>
</dbReference>
<keyword evidence="5 11" id="KW-0132">Cell division</keyword>
<accession>A0ABM9HZS9</accession>
<feature type="domain" description="Tyr recombinase" evidence="12">
    <location>
        <begin position="110"/>
        <end position="291"/>
    </location>
</feature>
<dbReference type="NCBIfam" id="NF001399">
    <property type="entry name" value="PRK00283.1"/>
    <property type="match status" value="1"/>
</dbReference>
<dbReference type="InterPro" id="IPR011010">
    <property type="entry name" value="DNA_brk_join_enz"/>
</dbReference>
<dbReference type="InterPro" id="IPR044068">
    <property type="entry name" value="CB"/>
</dbReference>
<feature type="active site" description="O-(3'-phospho-DNA)-tyrosine intermediate" evidence="11">
    <location>
        <position position="278"/>
    </location>
</feature>
<dbReference type="Pfam" id="PF02899">
    <property type="entry name" value="Phage_int_SAM_1"/>
    <property type="match status" value="1"/>
</dbReference>
<feature type="active site" evidence="11">
    <location>
        <position position="174"/>
    </location>
</feature>
<evidence type="ECO:0000256" key="11">
    <source>
        <dbReference type="HAMAP-Rule" id="MF_01808"/>
    </source>
</evidence>
<comment type="subunit">
    <text evidence="11">Forms a cyclic heterotetrameric complex composed of two molecules of XerC and two molecules of XerD.</text>
</comment>
<proteinExistence type="inferred from homology"/>
<dbReference type="InterPro" id="IPR004107">
    <property type="entry name" value="Integrase_SAM-like_N"/>
</dbReference>
<reference evidence="14 15" key="1">
    <citation type="submission" date="2023-03" db="EMBL/GenBank/DDBJ databases">
        <authorList>
            <person name="Pearce D."/>
        </authorList>
    </citation>
    <scope>NUCLEOTIDE SEQUENCE [LARGE SCALE GENOMIC DNA]</scope>
    <source>
        <strain evidence="14">Msz</strain>
    </source>
</reference>
<organism evidence="14 15">
    <name type="scientific">Methylocaldum szegediense</name>
    <dbReference type="NCBI Taxonomy" id="73780"/>
    <lineage>
        <taxon>Bacteria</taxon>
        <taxon>Pseudomonadati</taxon>
        <taxon>Pseudomonadota</taxon>
        <taxon>Gammaproteobacteria</taxon>
        <taxon>Methylococcales</taxon>
        <taxon>Methylococcaceae</taxon>
        <taxon>Methylocaldum</taxon>
    </lineage>
</organism>
<protein>
    <recommendedName>
        <fullName evidence="3 11">Tyrosine recombinase XerC</fullName>
    </recommendedName>
</protein>
<keyword evidence="7 11" id="KW-0229">DNA integration</keyword>
<dbReference type="PANTHER" id="PTHR30349:SF81">
    <property type="entry name" value="TYROSINE RECOMBINASE XERC"/>
    <property type="match status" value="1"/>
</dbReference>
<gene>
    <name evidence="11 14" type="primary">xerC</name>
    <name evidence="14" type="ORF">MSZNOR_1492</name>
</gene>
<evidence type="ECO:0000256" key="1">
    <source>
        <dbReference type="ARBA" id="ARBA00004496"/>
    </source>
</evidence>
<evidence type="ECO:0000256" key="8">
    <source>
        <dbReference type="ARBA" id="ARBA00023125"/>
    </source>
</evidence>
<evidence type="ECO:0000259" key="13">
    <source>
        <dbReference type="PROSITE" id="PS51900"/>
    </source>
</evidence>
<keyword evidence="9 11" id="KW-0233">DNA recombination</keyword>
<dbReference type="HAMAP" id="MF_01808">
    <property type="entry name" value="Recomb_XerC_XerD"/>
    <property type="match status" value="1"/>
</dbReference>
<evidence type="ECO:0000313" key="14">
    <source>
        <dbReference type="EMBL" id="CAI8795950.1"/>
    </source>
</evidence>
<dbReference type="Proteomes" id="UP001162030">
    <property type="component" value="Chromosome"/>
</dbReference>
<dbReference type="InterPro" id="IPR050090">
    <property type="entry name" value="Tyrosine_recombinase_XerCD"/>
</dbReference>
<evidence type="ECO:0000256" key="4">
    <source>
        <dbReference type="ARBA" id="ARBA00022490"/>
    </source>
</evidence>
<comment type="subcellular location">
    <subcellularLocation>
        <location evidence="1 11">Cytoplasm</location>
    </subcellularLocation>
</comment>
<evidence type="ECO:0000313" key="15">
    <source>
        <dbReference type="Proteomes" id="UP001162030"/>
    </source>
</evidence>
<dbReference type="CDD" id="cd00798">
    <property type="entry name" value="INT_XerDC_C"/>
    <property type="match status" value="1"/>
</dbReference>
<dbReference type="PANTHER" id="PTHR30349">
    <property type="entry name" value="PHAGE INTEGRASE-RELATED"/>
    <property type="match status" value="1"/>
</dbReference>
<dbReference type="Gene3D" id="1.10.150.130">
    <property type="match status" value="1"/>
</dbReference>
<feature type="active site" evidence="11">
    <location>
        <position position="246"/>
    </location>
</feature>
<dbReference type="SUPFAM" id="SSF56349">
    <property type="entry name" value="DNA breaking-rejoining enzymes"/>
    <property type="match status" value="1"/>
</dbReference>
<feature type="active site" evidence="11">
    <location>
        <position position="269"/>
    </location>
</feature>
<dbReference type="InterPro" id="IPR010998">
    <property type="entry name" value="Integrase_recombinase_N"/>
</dbReference>
<comment type="similarity">
    <text evidence="2 11">Belongs to the 'phage' integrase family. XerC subfamily.</text>
</comment>
<dbReference type="InterPro" id="IPR013762">
    <property type="entry name" value="Integrase-like_cat_sf"/>
</dbReference>
<evidence type="ECO:0000256" key="5">
    <source>
        <dbReference type="ARBA" id="ARBA00022618"/>
    </source>
</evidence>
<evidence type="ECO:0000256" key="6">
    <source>
        <dbReference type="ARBA" id="ARBA00022829"/>
    </source>
</evidence>
<keyword evidence="4 11" id="KW-0963">Cytoplasm</keyword>
<dbReference type="RefSeq" id="WP_026610864.1">
    <property type="nucleotide sequence ID" value="NZ_OX458333.1"/>
</dbReference>
<dbReference type="InterPro" id="IPR011931">
    <property type="entry name" value="Recomb_XerC"/>
</dbReference>
<sequence length="307" mass="34959">MHQTAEQQVAEFLDVLRFQQRVSPHTLASYSRDLAQLKRYCELHGISSWEELVPAHIRDHIASRHRDGVGSRSLQRELSAIRSFLNFLVNRRRIADNVARGVRSPKTSRKLPSLLDADQMNGLLEGLPEDELEIRDVAMWELFYSSGLRLSELVSLDTQDLDLDSGTVLVRHGKGQKSRVVPVGRCARQAIQRWLELRPGYACSSEKALFVSRRGKRIACRTVQLRLERWQVKLGLPQHVHPHMLRHSFASHILESSGDLRAVQELLGHANLSTTQIYTHLDFQHLATVYDQSHPRAKKRGPGSPVT</sequence>
<evidence type="ECO:0000259" key="12">
    <source>
        <dbReference type="PROSITE" id="PS51898"/>
    </source>
</evidence>
<dbReference type="Gene3D" id="1.10.443.10">
    <property type="entry name" value="Intergrase catalytic core"/>
    <property type="match status" value="1"/>
</dbReference>
<dbReference type="EMBL" id="OX458333">
    <property type="protein sequence ID" value="CAI8795950.1"/>
    <property type="molecule type" value="Genomic_DNA"/>
</dbReference>
<dbReference type="Pfam" id="PF00589">
    <property type="entry name" value="Phage_integrase"/>
    <property type="match status" value="1"/>
</dbReference>
<dbReference type="NCBIfam" id="TIGR02224">
    <property type="entry name" value="recomb_XerC"/>
    <property type="match status" value="1"/>
</dbReference>
<name>A0ABM9HZS9_9GAMM</name>
<dbReference type="InterPro" id="IPR002104">
    <property type="entry name" value="Integrase_catalytic"/>
</dbReference>
<evidence type="ECO:0000256" key="3">
    <source>
        <dbReference type="ARBA" id="ARBA00015804"/>
    </source>
</evidence>
<keyword evidence="8 11" id="KW-0238">DNA-binding</keyword>
<evidence type="ECO:0000256" key="2">
    <source>
        <dbReference type="ARBA" id="ARBA00006657"/>
    </source>
</evidence>